<evidence type="ECO:0000256" key="1">
    <source>
        <dbReference type="SAM" id="MobiDB-lite"/>
    </source>
</evidence>
<feature type="region of interest" description="Disordered" evidence="1">
    <location>
        <begin position="267"/>
        <end position="372"/>
    </location>
</feature>
<gene>
    <name evidence="3" type="ORF">LHJ74_31645</name>
</gene>
<dbReference type="InterPro" id="IPR023346">
    <property type="entry name" value="Lysozyme-like_dom_sf"/>
</dbReference>
<feature type="compositionally biased region" description="Low complexity" evidence="1">
    <location>
        <begin position="298"/>
        <end position="324"/>
    </location>
</feature>
<dbReference type="Gene3D" id="1.10.530.10">
    <property type="match status" value="1"/>
</dbReference>
<reference evidence="3 4" key="1">
    <citation type="submission" date="2021-10" db="EMBL/GenBank/DDBJ databases">
        <title>Streptomyces gossypii sp. nov., isolated from soil collected from cotton field.</title>
        <authorList>
            <person name="Ge X."/>
            <person name="Chen X."/>
            <person name="Liu W."/>
        </authorList>
    </citation>
    <scope>NUCLEOTIDE SEQUENCE [LARGE SCALE GENOMIC DNA]</scope>
    <source>
        <strain evidence="3 4">N2-109</strain>
    </source>
</reference>
<keyword evidence="4" id="KW-1185">Reference proteome</keyword>
<dbReference type="InterPro" id="IPR031304">
    <property type="entry name" value="SLT_2"/>
</dbReference>
<dbReference type="EMBL" id="JAJAGO010000020">
    <property type="protein sequence ID" value="MCT2594410.1"/>
    <property type="molecule type" value="Genomic_DNA"/>
</dbReference>
<evidence type="ECO:0000313" key="3">
    <source>
        <dbReference type="EMBL" id="MCT2594410.1"/>
    </source>
</evidence>
<protein>
    <submittedName>
        <fullName evidence="3">Lytic transglycosylase domain-containing protein</fullName>
    </submittedName>
</protein>
<dbReference type="PANTHER" id="PTHR30163">
    <property type="entry name" value="MEMBRANE-BOUND LYTIC MUREIN TRANSGLYCOSYLASE B"/>
    <property type="match status" value="1"/>
</dbReference>
<evidence type="ECO:0000259" key="2">
    <source>
        <dbReference type="Pfam" id="PF13406"/>
    </source>
</evidence>
<evidence type="ECO:0000313" key="4">
    <source>
        <dbReference type="Proteomes" id="UP001156389"/>
    </source>
</evidence>
<feature type="domain" description="Transglycosylase SLT" evidence="2">
    <location>
        <begin position="184"/>
        <end position="225"/>
    </location>
</feature>
<dbReference type="InterPro" id="IPR043426">
    <property type="entry name" value="MltB-like"/>
</dbReference>
<feature type="compositionally biased region" description="Pro residues" evidence="1">
    <location>
        <begin position="325"/>
        <end position="354"/>
    </location>
</feature>
<dbReference type="PANTHER" id="PTHR30163:SF8">
    <property type="entry name" value="LYTIC MUREIN TRANSGLYCOSYLASE"/>
    <property type="match status" value="1"/>
</dbReference>
<proteinExistence type="predicted"/>
<organism evidence="3 4">
    <name type="scientific">Streptomyces gossypii</name>
    <dbReference type="NCBI Taxonomy" id="2883101"/>
    <lineage>
        <taxon>Bacteria</taxon>
        <taxon>Bacillati</taxon>
        <taxon>Actinomycetota</taxon>
        <taxon>Actinomycetes</taxon>
        <taxon>Kitasatosporales</taxon>
        <taxon>Streptomycetaceae</taxon>
        <taxon>Streptomyces</taxon>
    </lineage>
</organism>
<dbReference type="Gene3D" id="2.60.40.10">
    <property type="entry name" value="Immunoglobulins"/>
    <property type="match status" value="1"/>
</dbReference>
<accession>A0ABT2K2M5</accession>
<comment type="caution">
    <text evidence="3">The sequence shown here is derived from an EMBL/GenBank/DDBJ whole genome shotgun (WGS) entry which is preliminary data.</text>
</comment>
<dbReference type="InterPro" id="IPR013783">
    <property type="entry name" value="Ig-like_fold"/>
</dbReference>
<dbReference type="Proteomes" id="UP001156389">
    <property type="component" value="Unassembled WGS sequence"/>
</dbReference>
<dbReference type="Pfam" id="PF13406">
    <property type="entry name" value="SLT_2"/>
    <property type="match status" value="1"/>
</dbReference>
<feature type="region of interest" description="Disordered" evidence="1">
    <location>
        <begin position="42"/>
        <end position="101"/>
    </location>
</feature>
<name>A0ABT2K2M5_9ACTN</name>
<dbReference type="SUPFAM" id="SSF49373">
    <property type="entry name" value="Invasin/intimin cell-adhesion fragments"/>
    <property type="match status" value="1"/>
</dbReference>
<feature type="compositionally biased region" description="Basic and acidic residues" evidence="1">
    <location>
        <begin position="284"/>
        <end position="297"/>
    </location>
</feature>
<dbReference type="SUPFAM" id="SSF53955">
    <property type="entry name" value="Lysozyme-like"/>
    <property type="match status" value="1"/>
</dbReference>
<sequence>MTRYRGRHAAAKFTDFGGTRLRRSVSTAAVAAAAMAALTASQAPGLQSAQAGGDGDSGQPDLPPEGSPGDDSYHTELPPLESPEPGDKDSDGESPNGSGIPATVLAAYKKAEASVAGSDPGCALPWELLAAIGKVESGQARGGAVDDDGTTLKPILGPVLNGGDFAEITDTDSGVYDGDATYDRAVGPMQFIPSTWASWGADGNGDGRQDPNNIYDAALAAGEYLCAGERDLSVKADLDRAVLSYNQSREYLRTVLSWLEHYREGVQEVPDGEGTLPTSPGPGGRDDGRSGDGRDSNDNGPSRKPSSSSDDKPSTPSDPGGNTPTSPPSTPPPTTPPPTTPPPTTPPPTTPAPPAKLERVSSTEVTATAGGEFTERLRVRTVDSRGNAVDDVRVQYKIVDNTTDARFSGGATTVTVTTGNNGTATAPRLRAGERTGAFVVRASVVGRNVPATDFTATVKPRPAPEADELARTSDTALETVAGGVFAAGAVEIQATYRDKAAAGVPLTATMVTEDGTAAETGPYFDGADGKPLRSLADLETDADGVLRLPKIKTDEAHDGPYYVKIATGNGVSVTVKLTVKQPEK</sequence>
<dbReference type="CDD" id="cd13399">
    <property type="entry name" value="Slt35-like"/>
    <property type="match status" value="1"/>
</dbReference>
<dbReference type="InterPro" id="IPR008964">
    <property type="entry name" value="Invasin/intimin_cell_adhesion"/>
</dbReference>